<gene>
    <name evidence="2" type="ORF">UFOPK2343_00372</name>
    <name evidence="3" type="ORF">UFOPK2652_01194</name>
    <name evidence="4" type="ORF">UFOPK3128_00837</name>
    <name evidence="5" type="ORF">UFOPK3511_01045</name>
    <name evidence="6" type="ORF">UFOPK3880_01090</name>
    <name evidence="7" type="ORF">UFOPK4146_00015</name>
</gene>
<dbReference type="EMBL" id="CAFBNU010000013">
    <property type="protein sequence ID" value="CAB4967086.1"/>
    <property type="molecule type" value="Genomic_DNA"/>
</dbReference>
<organism evidence="4">
    <name type="scientific">freshwater metagenome</name>
    <dbReference type="NCBI Taxonomy" id="449393"/>
    <lineage>
        <taxon>unclassified sequences</taxon>
        <taxon>metagenomes</taxon>
        <taxon>ecological metagenomes</taxon>
    </lineage>
</organism>
<dbReference type="EMBL" id="CAEZYD010000022">
    <property type="protein sequence ID" value="CAB4717504.1"/>
    <property type="molecule type" value="Genomic_DNA"/>
</dbReference>
<evidence type="ECO:0000256" key="1">
    <source>
        <dbReference type="SAM" id="Phobius"/>
    </source>
</evidence>
<dbReference type="EMBL" id="CAEZXD010000005">
    <property type="protein sequence ID" value="CAB4670890.1"/>
    <property type="molecule type" value="Genomic_DNA"/>
</dbReference>
<feature type="transmembrane region" description="Helical" evidence="1">
    <location>
        <begin position="69"/>
        <end position="88"/>
    </location>
</feature>
<dbReference type="EMBL" id="CAFBMA010000013">
    <property type="protein sequence ID" value="CAB4901119.1"/>
    <property type="molecule type" value="Genomic_DNA"/>
</dbReference>
<evidence type="ECO:0000313" key="2">
    <source>
        <dbReference type="EMBL" id="CAB4670890.1"/>
    </source>
</evidence>
<evidence type="ECO:0000313" key="7">
    <source>
        <dbReference type="EMBL" id="CAB5017137.1"/>
    </source>
</evidence>
<evidence type="ECO:0000313" key="6">
    <source>
        <dbReference type="EMBL" id="CAB4967086.1"/>
    </source>
</evidence>
<evidence type="ECO:0000313" key="4">
    <source>
        <dbReference type="EMBL" id="CAB4821622.1"/>
    </source>
</evidence>
<dbReference type="AlphaFoldDB" id="A0A6J6ZJ71"/>
<keyword evidence="1" id="KW-0812">Transmembrane</keyword>
<proteinExistence type="predicted"/>
<dbReference type="EMBL" id="CAFAAZ010000006">
    <property type="protein sequence ID" value="CAB4821622.1"/>
    <property type="molecule type" value="Genomic_DNA"/>
</dbReference>
<dbReference type="EMBL" id="CAFBPT010000001">
    <property type="protein sequence ID" value="CAB5017137.1"/>
    <property type="molecule type" value="Genomic_DNA"/>
</dbReference>
<evidence type="ECO:0000313" key="3">
    <source>
        <dbReference type="EMBL" id="CAB4717504.1"/>
    </source>
</evidence>
<sequence length="692" mass="68090">MSPKENKKVSAAVRILHQKRDASARAVHLMVKNDSLITYESGILGQAAIKKFFIATFLERKIMSTKTSFKRIALVAASALAIAGFSAVPSANATLTAPLIIDSTTSTVLTPTAPGGLAIAFGTATSATQPGFSFTAGVITNSVATVTVPAGSAVSIGLNSAVAFLATDDIVCSADGVAVVQINAAAARASGLLVIPAGVLATAGTKAISCTASDAVTPRPSLTVTMSLVVTALAAPSVTSTVFLGSGNGAGPATTDTLTPNGSRTVAAANSGFLSVTIRDTDNAITSNFTKVSATITDGPGYLVPDRAATSTASGCGTSGVRTASSTAAQVAGAVTHFTICADGTSGKSTIKIELQDSATPKITTTIATKTFEFFGSVSKLEIINPVGKIGLASGSGAQVLATAGVYTTSGNAYTNRAASTDVPAFIVKATDSSGRGVGNLTLGSTSSDSTVAATATCAGDDGTATFNSGGSGFYNCFWTTPANGKSGAKADLTVRIANPADTTGLTFLTAVLPVTLGGVIAKQTMALDSASYSAGAAAKLTVTSVDASGNPAADGQAVFGADATSNKQQGGALPTAAASFTVGGTFSTSANGFFAPAVSGDWSVLATGGDAAGASLSATATVEGDQSSSLALDAANAATDAANNAYDEAQNATQAASDALAAVSELAAQVTSLIAMVKKLTAAVAKMAKKK</sequence>
<reference evidence="4" key="1">
    <citation type="submission" date="2020-05" db="EMBL/GenBank/DDBJ databases">
        <authorList>
            <person name="Chiriac C."/>
            <person name="Salcher M."/>
            <person name="Ghai R."/>
            <person name="Kavagutti S V."/>
        </authorList>
    </citation>
    <scope>NUCLEOTIDE SEQUENCE</scope>
</reference>
<protein>
    <submittedName>
        <fullName evidence="4">Unannotated protein</fullName>
    </submittedName>
</protein>
<keyword evidence="1" id="KW-1133">Transmembrane helix</keyword>
<accession>A0A6J6ZJ71</accession>
<keyword evidence="1" id="KW-0472">Membrane</keyword>
<evidence type="ECO:0000313" key="5">
    <source>
        <dbReference type="EMBL" id="CAB4901119.1"/>
    </source>
</evidence>
<name>A0A6J6ZJ71_9ZZZZ</name>